<reference evidence="1 2" key="1">
    <citation type="submission" date="2019-06" db="EMBL/GenBank/DDBJ databases">
        <title>Whole genome shotgun sequence of Microbacterium testaceum NBRC 12675.</title>
        <authorList>
            <person name="Hosoyama A."/>
            <person name="Uohara A."/>
            <person name="Ohji S."/>
            <person name="Ichikawa N."/>
        </authorList>
    </citation>
    <scope>NUCLEOTIDE SEQUENCE [LARGE SCALE GENOMIC DNA]</scope>
    <source>
        <strain evidence="1 2">NBRC 12675</strain>
    </source>
</reference>
<dbReference type="Gene3D" id="3.30.1310.10">
    <property type="entry name" value="Nucleoid-associated protein YbaB-like domain"/>
    <property type="match status" value="1"/>
</dbReference>
<dbReference type="RefSeq" id="WP_141376137.1">
    <property type="nucleotide sequence ID" value="NZ_JBHMAE010000002.1"/>
</dbReference>
<dbReference type="InterPro" id="IPR036894">
    <property type="entry name" value="YbaB-like_sf"/>
</dbReference>
<accession>A0A4Y3QIY2</accession>
<evidence type="ECO:0008006" key="3">
    <source>
        <dbReference type="Google" id="ProtNLM"/>
    </source>
</evidence>
<dbReference type="AlphaFoldDB" id="A0A4Y3QIY2"/>
<comment type="caution">
    <text evidence="1">The sequence shown here is derived from an EMBL/GenBank/DDBJ whole genome shotgun (WGS) entry which is preliminary data.</text>
</comment>
<gene>
    <name evidence="1" type="ORF">MTE01_11160</name>
</gene>
<organism evidence="1 2">
    <name type="scientific">Microbacterium testaceum</name>
    <name type="common">Aureobacterium testaceum</name>
    <name type="synonym">Brevibacterium testaceum</name>
    <dbReference type="NCBI Taxonomy" id="2033"/>
    <lineage>
        <taxon>Bacteria</taxon>
        <taxon>Bacillati</taxon>
        <taxon>Actinomycetota</taxon>
        <taxon>Actinomycetes</taxon>
        <taxon>Micrococcales</taxon>
        <taxon>Microbacteriaceae</taxon>
        <taxon>Microbacterium</taxon>
    </lineage>
</organism>
<evidence type="ECO:0000313" key="1">
    <source>
        <dbReference type="EMBL" id="GEB45171.1"/>
    </source>
</evidence>
<dbReference type="EMBL" id="BJML01000002">
    <property type="protein sequence ID" value="GEB45171.1"/>
    <property type="molecule type" value="Genomic_DNA"/>
</dbReference>
<protein>
    <recommendedName>
        <fullName evidence="3">YbaB/EbfC DNA-binding family protein</fullName>
    </recommendedName>
</protein>
<dbReference type="Proteomes" id="UP000319525">
    <property type="component" value="Unassembled WGS sequence"/>
</dbReference>
<dbReference type="OrthoDB" id="9961296at2"/>
<name>A0A4Y3QIY2_MICTE</name>
<proteinExistence type="predicted"/>
<evidence type="ECO:0000313" key="2">
    <source>
        <dbReference type="Proteomes" id="UP000319525"/>
    </source>
</evidence>
<sequence>MVAPDFSGVPFDVQERLAARDAKYAAAIARGTAFEAVRTAVETAQGAAVSFQGEVRATVSSRGLLTELHVSARGVALGPRALSRLVTATIREALTNLQENLTNAIEEADPGVAGASVLSEMRAGLVGPLSLLDAEGPVQGLR</sequence>